<reference evidence="1" key="1">
    <citation type="submission" date="2021-02" db="EMBL/GenBank/DDBJ databases">
        <authorList>
            <person name="Nowell W R."/>
        </authorList>
    </citation>
    <scope>NUCLEOTIDE SEQUENCE</scope>
    <source>
        <strain evidence="1">Ploen Becks lab</strain>
    </source>
</reference>
<evidence type="ECO:0000313" key="1">
    <source>
        <dbReference type="EMBL" id="CAF0749857.1"/>
    </source>
</evidence>
<protein>
    <recommendedName>
        <fullName evidence="3">Tc1-like transposase DDE domain-containing protein</fullName>
    </recommendedName>
</protein>
<dbReference type="Gene3D" id="3.30.420.10">
    <property type="entry name" value="Ribonuclease H-like superfamily/Ribonuclease H"/>
    <property type="match status" value="1"/>
</dbReference>
<evidence type="ECO:0000313" key="2">
    <source>
        <dbReference type="Proteomes" id="UP000663879"/>
    </source>
</evidence>
<proteinExistence type="predicted"/>
<dbReference type="AlphaFoldDB" id="A0A813PFR7"/>
<dbReference type="GO" id="GO:0003676">
    <property type="term" value="F:nucleic acid binding"/>
    <property type="evidence" value="ECO:0007669"/>
    <property type="project" value="InterPro"/>
</dbReference>
<evidence type="ECO:0008006" key="3">
    <source>
        <dbReference type="Google" id="ProtNLM"/>
    </source>
</evidence>
<organism evidence="1 2">
    <name type="scientific">Brachionus calyciflorus</name>
    <dbReference type="NCBI Taxonomy" id="104777"/>
    <lineage>
        <taxon>Eukaryota</taxon>
        <taxon>Metazoa</taxon>
        <taxon>Spiralia</taxon>
        <taxon>Gnathifera</taxon>
        <taxon>Rotifera</taxon>
        <taxon>Eurotatoria</taxon>
        <taxon>Monogononta</taxon>
        <taxon>Pseudotrocha</taxon>
        <taxon>Ploima</taxon>
        <taxon>Brachionidae</taxon>
        <taxon>Brachionus</taxon>
    </lineage>
</organism>
<dbReference type="InterPro" id="IPR036397">
    <property type="entry name" value="RNaseH_sf"/>
</dbReference>
<keyword evidence="2" id="KW-1185">Reference proteome</keyword>
<dbReference type="EMBL" id="CAJNOC010000357">
    <property type="protein sequence ID" value="CAF0749857.1"/>
    <property type="molecule type" value="Genomic_DNA"/>
</dbReference>
<accession>A0A813PFR7</accession>
<name>A0A813PFR7_9BILA</name>
<gene>
    <name evidence="1" type="ORF">OXX778_LOCUS3852</name>
</gene>
<comment type="caution">
    <text evidence="1">The sequence shown here is derived from an EMBL/GenBank/DDBJ whole genome shotgun (WGS) entry which is preliminary data.</text>
</comment>
<sequence length="165" mass="19442">MSKKEVNKIAKELIKYKIKPKEIHKRLIDSFPQQSYIPTLEFRRVRTKPRILGSKDKAKRLSFALNNLERPLSNLLFADETAFQINKQGIYHMRKAKTYPKSVALKKRNSATVNIWLAISVRCPTEPICFTNYLNSFGYRIILDHLIEFVDKTYETRCYLIQDND</sequence>
<dbReference type="Proteomes" id="UP000663879">
    <property type="component" value="Unassembled WGS sequence"/>
</dbReference>